<evidence type="ECO:0000256" key="5">
    <source>
        <dbReference type="ARBA" id="ARBA00015611"/>
    </source>
</evidence>
<dbReference type="EC" id="3.4.11.2" evidence="4"/>
<evidence type="ECO:0000256" key="4">
    <source>
        <dbReference type="ARBA" id="ARBA00012564"/>
    </source>
</evidence>
<feature type="binding site" evidence="13">
    <location>
        <begin position="537"/>
        <end position="539"/>
    </location>
    <ligand>
        <name>a peptide</name>
        <dbReference type="ChEBI" id="CHEBI:60466"/>
    </ligand>
</feature>
<dbReference type="FunFam" id="3.30.2010.30:FF:000001">
    <property type="entry name" value="Leukotriene A(4) hydrolase"/>
    <property type="match status" value="1"/>
</dbReference>
<keyword evidence="9" id="KW-0378">Hydrolase</keyword>
<dbReference type="AlphaFoldDB" id="A0A084SGY1"/>
<keyword evidence="10 14" id="KW-0862">Zinc</keyword>
<dbReference type="InterPro" id="IPR015211">
    <property type="entry name" value="Peptidase_M1_C"/>
</dbReference>
<dbReference type="GO" id="GO:0005829">
    <property type="term" value="C:cytosol"/>
    <property type="evidence" value="ECO:0007669"/>
    <property type="project" value="TreeGrafter"/>
</dbReference>
<evidence type="ECO:0000256" key="9">
    <source>
        <dbReference type="ARBA" id="ARBA00022801"/>
    </source>
</evidence>
<dbReference type="SMART" id="SM01263">
    <property type="entry name" value="Leuk-A4-hydro_C"/>
    <property type="match status" value="1"/>
</dbReference>
<dbReference type="SUPFAM" id="SSF55486">
    <property type="entry name" value="Metalloproteases ('zincins'), catalytic domain"/>
    <property type="match status" value="1"/>
</dbReference>
<dbReference type="CDD" id="cd09599">
    <property type="entry name" value="M1_LTA4H"/>
    <property type="match status" value="1"/>
</dbReference>
<dbReference type="Gene3D" id="1.10.390.10">
    <property type="entry name" value="Neutral Protease Domain 2"/>
    <property type="match status" value="1"/>
</dbReference>
<dbReference type="GO" id="GO:0008270">
    <property type="term" value="F:zinc ion binding"/>
    <property type="evidence" value="ECO:0007669"/>
    <property type="project" value="InterPro"/>
</dbReference>
<dbReference type="InterPro" id="IPR027268">
    <property type="entry name" value="Peptidase_M4/M1_CTD_sf"/>
</dbReference>
<dbReference type="Gene3D" id="3.30.2010.30">
    <property type="match status" value="1"/>
</dbReference>
<evidence type="ECO:0000256" key="1">
    <source>
        <dbReference type="ARBA" id="ARBA00000098"/>
    </source>
</evidence>
<evidence type="ECO:0000256" key="3">
    <source>
        <dbReference type="ARBA" id="ARBA00010136"/>
    </source>
</evidence>
<dbReference type="InterPro" id="IPR034015">
    <property type="entry name" value="M1_LTA4H"/>
</dbReference>
<dbReference type="Gene3D" id="2.60.40.1730">
    <property type="entry name" value="tricorn interacting facor f3 domain"/>
    <property type="match status" value="1"/>
</dbReference>
<comment type="cofactor">
    <cofactor evidence="14">
        <name>Zn(2+)</name>
        <dbReference type="ChEBI" id="CHEBI:29105"/>
    </cofactor>
    <text evidence="14">Binds 1 zinc ion per subunit.</text>
</comment>
<name>A0A084SGY1_9BACT</name>
<dbReference type="GO" id="GO:0008237">
    <property type="term" value="F:metallopeptidase activity"/>
    <property type="evidence" value="ECO:0007669"/>
    <property type="project" value="UniProtKB-KW"/>
</dbReference>
<dbReference type="Proteomes" id="UP000028547">
    <property type="component" value="Unassembled WGS sequence"/>
</dbReference>
<sequence length="584" mass="65676">MARPDPHSYNDDTQPETESLTWKARVDFRTRRLHAEATLTLKEASAGPLDLDTRELEIRSVVDAEGKPLPYLLSPPEPILGSRLRVELRPGTKQLTIRYRTSPRASALQWLTPAQTAGGEYPYLFSQCQAIHARSVMPLQDTPRIRIRYKAELTVPKELKAVMAAGFVGREEQGVEAVERYEMPQPIPPYLLAFAVGRLAAKELGPRSRVWAEPEVLEEAAEEFEDVDAMLRAAEELFGPYDWERFDLLTMPPSFPYGGMENPRLTFLTPSLLAGDKSLVTVVAHELAHSWTGNLVTNATAEHFWLNEGFTVFAERRIVEALYGEDVSKLHAALGRRVLEDAIQHFKAHPELTALRTHLTGVDPDQAFSQIPYEKGYLLLRALEDAVGRPAFDAFLKRYLEAHRFQALTTEQFTAFVEKHLPGALAKVDAETYLNKPGIPGSAPVPRSERLERMTGYKSKVPTKEDVKDWTPAEWQLYLQSLPQGTSKDVFRQLEDRFQLTKSQNAEVLVSWLTVSLRAGWAPALGRTEAFLGEVGRMKYLKPLYGALASTSEGKALARSLFNRYAERYHPIARGAVESILNRA</sequence>
<proteinExistence type="inferred from homology"/>
<dbReference type="PRINTS" id="PR00756">
    <property type="entry name" value="ALADIPTASE"/>
</dbReference>
<feature type="active site" description="Proton acceptor" evidence="12">
    <location>
        <position position="286"/>
    </location>
</feature>
<dbReference type="InterPro" id="IPR038502">
    <property type="entry name" value="M1_LTA-4_hydro/amino_C_sf"/>
</dbReference>
<feature type="binding site" evidence="13">
    <location>
        <begin position="256"/>
        <end position="261"/>
    </location>
    <ligand>
        <name>a peptide</name>
        <dbReference type="ChEBI" id="CHEBI:60466"/>
    </ligand>
</feature>
<feature type="active site" description="Proton donor" evidence="12">
    <location>
        <position position="373"/>
    </location>
</feature>
<evidence type="ECO:0000256" key="8">
    <source>
        <dbReference type="ARBA" id="ARBA00022723"/>
    </source>
</evidence>
<evidence type="ECO:0000256" key="6">
    <source>
        <dbReference type="ARBA" id="ARBA00022490"/>
    </source>
</evidence>
<dbReference type="Pfam" id="PF01433">
    <property type="entry name" value="Peptidase_M1"/>
    <property type="match status" value="1"/>
</dbReference>
<dbReference type="SUPFAM" id="SSF48371">
    <property type="entry name" value="ARM repeat"/>
    <property type="match status" value="1"/>
</dbReference>
<dbReference type="RefSeq" id="WP_043411402.1">
    <property type="nucleotide sequence ID" value="NZ_JPMI01000351.1"/>
</dbReference>
<evidence type="ECO:0000256" key="14">
    <source>
        <dbReference type="PIRSR" id="PIRSR634015-3"/>
    </source>
</evidence>
<evidence type="ECO:0000256" key="7">
    <source>
        <dbReference type="ARBA" id="ARBA00022670"/>
    </source>
</evidence>
<keyword evidence="6" id="KW-0963">Cytoplasm</keyword>
<dbReference type="InterPro" id="IPR045357">
    <property type="entry name" value="Aminopeptidase_N-like_N"/>
</dbReference>
<feature type="domain" description="Peptidase M1 leukotriene A4 hydrolase/aminopeptidase C-terminal" evidence="15">
    <location>
        <begin position="424"/>
        <end position="581"/>
    </location>
</feature>
<evidence type="ECO:0000259" key="15">
    <source>
        <dbReference type="SMART" id="SM01263"/>
    </source>
</evidence>
<accession>A0A084SGY1</accession>
<dbReference type="InterPro" id="IPR042097">
    <property type="entry name" value="Aminopeptidase_N-like_N_sf"/>
</dbReference>
<dbReference type="PANTHER" id="PTHR45726:SF3">
    <property type="entry name" value="LEUKOTRIENE A-4 HYDROLASE"/>
    <property type="match status" value="1"/>
</dbReference>
<dbReference type="Pfam" id="PF17900">
    <property type="entry name" value="Peptidase_M1_N"/>
    <property type="match status" value="1"/>
</dbReference>
<comment type="similarity">
    <text evidence="3">Belongs to the peptidase M1 family.</text>
</comment>
<dbReference type="InterPro" id="IPR014782">
    <property type="entry name" value="Peptidase_M1_dom"/>
</dbReference>
<keyword evidence="11" id="KW-0482">Metalloprotease</keyword>
<dbReference type="EMBL" id="JPMI01000351">
    <property type="protein sequence ID" value="KFA87716.1"/>
    <property type="molecule type" value="Genomic_DNA"/>
</dbReference>
<comment type="subcellular location">
    <subcellularLocation>
        <location evidence="2">Cytoplasm</location>
    </subcellularLocation>
</comment>
<evidence type="ECO:0000256" key="12">
    <source>
        <dbReference type="PIRSR" id="PIRSR634015-1"/>
    </source>
</evidence>
<evidence type="ECO:0000256" key="2">
    <source>
        <dbReference type="ARBA" id="ARBA00004496"/>
    </source>
</evidence>
<evidence type="ECO:0000313" key="17">
    <source>
        <dbReference type="Proteomes" id="UP000028547"/>
    </source>
</evidence>
<dbReference type="InterPro" id="IPR001930">
    <property type="entry name" value="Peptidase_M1"/>
</dbReference>
<dbReference type="InterPro" id="IPR016024">
    <property type="entry name" value="ARM-type_fold"/>
</dbReference>
<keyword evidence="7" id="KW-0645">Protease</keyword>
<gene>
    <name evidence="16" type="ORF">Q664_46055</name>
</gene>
<reference evidence="16 17" key="1">
    <citation type="submission" date="2014-07" db="EMBL/GenBank/DDBJ databases">
        <title>Draft Genome Sequence of Gephyronic Acid Producer, Cystobacter violaceus Strain Cb vi76.</title>
        <authorList>
            <person name="Stevens D.C."/>
            <person name="Young J."/>
            <person name="Carmichael R."/>
            <person name="Tan J."/>
            <person name="Taylor R.E."/>
        </authorList>
    </citation>
    <scope>NUCLEOTIDE SEQUENCE [LARGE SCALE GENOMIC DNA]</scope>
    <source>
        <strain evidence="16 17">Cb vi76</strain>
    </source>
</reference>
<dbReference type="GO" id="GO:0016285">
    <property type="term" value="F:alanyl aminopeptidase activity"/>
    <property type="evidence" value="ECO:0007669"/>
    <property type="project" value="UniProtKB-EC"/>
</dbReference>
<evidence type="ECO:0000256" key="10">
    <source>
        <dbReference type="ARBA" id="ARBA00022833"/>
    </source>
</evidence>
<protein>
    <recommendedName>
        <fullName evidence="5">Aminopeptidase N</fullName>
        <ecNumber evidence="4">3.4.11.2</ecNumber>
    </recommendedName>
</protein>
<dbReference type="InterPro" id="IPR049980">
    <property type="entry name" value="LTA4H_cat"/>
</dbReference>
<dbReference type="Gene3D" id="1.25.40.320">
    <property type="entry name" value="Peptidase M1, leukotriene A4 hydrolase/aminopeptidase C-terminal domain"/>
    <property type="match status" value="1"/>
</dbReference>
<dbReference type="SUPFAM" id="SSF63737">
    <property type="entry name" value="Leukotriene A4 hydrolase N-terminal domain"/>
    <property type="match status" value="1"/>
</dbReference>
<dbReference type="PANTHER" id="PTHR45726">
    <property type="entry name" value="LEUKOTRIENE A-4 HYDROLASE"/>
    <property type="match status" value="1"/>
</dbReference>
<feature type="binding site" evidence="14">
    <location>
        <position position="308"/>
    </location>
    <ligand>
        <name>Zn(2+)</name>
        <dbReference type="ChEBI" id="CHEBI:29105"/>
        <note>catalytic</note>
    </ligand>
</feature>
<keyword evidence="8 14" id="KW-0479">Metal-binding</keyword>
<feature type="binding site" evidence="14">
    <location>
        <position position="285"/>
    </location>
    <ligand>
        <name>Zn(2+)</name>
        <dbReference type="ChEBI" id="CHEBI:29105"/>
        <note>catalytic</note>
    </ligand>
</feature>
<comment type="catalytic activity">
    <reaction evidence="1">
        <text>Release of an N-terminal amino acid, Xaa-|-Yaa- from a peptide, amide or arylamide. Xaa is preferably Ala, but may be most amino acids including Pro (slow action). When a terminal hydrophobic residue is followed by a prolyl residue, the two may be released as an intact Xaa-Pro dipeptide.</text>
        <dbReference type="EC" id="3.4.11.2"/>
    </reaction>
</comment>
<organism evidence="16 17">
    <name type="scientific">Archangium violaceum Cb vi76</name>
    <dbReference type="NCBI Taxonomy" id="1406225"/>
    <lineage>
        <taxon>Bacteria</taxon>
        <taxon>Pseudomonadati</taxon>
        <taxon>Myxococcota</taxon>
        <taxon>Myxococcia</taxon>
        <taxon>Myxococcales</taxon>
        <taxon>Cystobacterineae</taxon>
        <taxon>Archangiaceae</taxon>
        <taxon>Archangium</taxon>
    </lineage>
</organism>
<dbReference type="GO" id="GO:0006508">
    <property type="term" value="P:proteolysis"/>
    <property type="evidence" value="ECO:0007669"/>
    <property type="project" value="UniProtKB-KW"/>
</dbReference>
<feature type="binding site" evidence="14">
    <location>
        <position position="289"/>
    </location>
    <ligand>
        <name>Zn(2+)</name>
        <dbReference type="ChEBI" id="CHEBI:29105"/>
        <note>catalytic</note>
    </ligand>
</feature>
<dbReference type="MEROPS" id="M01.A26"/>
<feature type="binding site" evidence="13">
    <location>
        <begin position="127"/>
        <end position="129"/>
    </location>
    <ligand>
        <name>a peptide</name>
        <dbReference type="ChEBI" id="CHEBI:60466"/>
    </ligand>
</feature>
<evidence type="ECO:0000256" key="11">
    <source>
        <dbReference type="ARBA" id="ARBA00023049"/>
    </source>
</evidence>
<comment type="caution">
    <text evidence="16">The sequence shown here is derived from an EMBL/GenBank/DDBJ whole genome shotgun (WGS) entry which is preliminary data.</text>
</comment>
<evidence type="ECO:0000313" key="16">
    <source>
        <dbReference type="EMBL" id="KFA87716.1"/>
    </source>
</evidence>
<evidence type="ECO:0000256" key="13">
    <source>
        <dbReference type="PIRSR" id="PIRSR634015-2"/>
    </source>
</evidence>
<dbReference type="Pfam" id="PF09127">
    <property type="entry name" value="Leuk-A4-hydro_C"/>
    <property type="match status" value="1"/>
</dbReference>